<dbReference type="Gene3D" id="3.40.50.11030">
    <property type="entry name" value="Threonylcarbamoyl-AMP synthase, C-terminal domain"/>
    <property type="match status" value="1"/>
</dbReference>
<dbReference type="Gene3D" id="3.90.870.10">
    <property type="entry name" value="DHBP synthase"/>
    <property type="match status" value="1"/>
</dbReference>
<feature type="domain" description="YrdC-like" evidence="14">
    <location>
        <begin position="15"/>
        <end position="202"/>
    </location>
</feature>
<keyword evidence="9 13" id="KW-0547">Nucleotide-binding</keyword>
<organism evidence="15 16">
    <name type="scientific">Megasphaera lornae</name>
    <dbReference type="NCBI Taxonomy" id="1000568"/>
    <lineage>
        <taxon>Bacteria</taxon>
        <taxon>Bacillati</taxon>
        <taxon>Bacillota</taxon>
        <taxon>Negativicutes</taxon>
        <taxon>Veillonellales</taxon>
        <taxon>Veillonellaceae</taxon>
        <taxon>Megasphaera</taxon>
    </lineage>
</organism>
<dbReference type="InterPro" id="IPR005145">
    <property type="entry name" value="Sua5_C"/>
</dbReference>
<keyword evidence="8 13" id="KW-0548">Nucleotidyltransferase</keyword>
<comment type="catalytic activity">
    <reaction evidence="12 13">
        <text>L-threonine + hydrogencarbonate + ATP = L-threonylcarbamoyladenylate + diphosphate + H2O</text>
        <dbReference type="Rhea" id="RHEA:36407"/>
        <dbReference type="ChEBI" id="CHEBI:15377"/>
        <dbReference type="ChEBI" id="CHEBI:17544"/>
        <dbReference type="ChEBI" id="CHEBI:30616"/>
        <dbReference type="ChEBI" id="CHEBI:33019"/>
        <dbReference type="ChEBI" id="CHEBI:57926"/>
        <dbReference type="ChEBI" id="CHEBI:73682"/>
        <dbReference type="EC" id="2.7.7.87"/>
    </reaction>
</comment>
<evidence type="ECO:0000256" key="12">
    <source>
        <dbReference type="ARBA" id="ARBA00048366"/>
    </source>
</evidence>
<evidence type="ECO:0000256" key="4">
    <source>
        <dbReference type="ARBA" id="ARBA00015492"/>
    </source>
</evidence>
<evidence type="ECO:0000256" key="2">
    <source>
        <dbReference type="ARBA" id="ARBA00007663"/>
    </source>
</evidence>
<evidence type="ECO:0000313" key="16">
    <source>
        <dbReference type="Proteomes" id="UP000004018"/>
    </source>
</evidence>
<dbReference type="PANTHER" id="PTHR17490">
    <property type="entry name" value="SUA5"/>
    <property type="match status" value="1"/>
</dbReference>
<evidence type="ECO:0000256" key="7">
    <source>
        <dbReference type="ARBA" id="ARBA00022694"/>
    </source>
</evidence>
<evidence type="ECO:0000256" key="8">
    <source>
        <dbReference type="ARBA" id="ARBA00022695"/>
    </source>
</evidence>
<comment type="caution">
    <text evidence="15">The sequence shown here is derived from an EMBL/GenBank/DDBJ whole genome shotgun (WGS) entry which is preliminary data.</text>
</comment>
<evidence type="ECO:0000256" key="9">
    <source>
        <dbReference type="ARBA" id="ARBA00022741"/>
    </source>
</evidence>
<dbReference type="Pfam" id="PF03481">
    <property type="entry name" value="Sua5_C"/>
    <property type="match status" value="1"/>
</dbReference>
<reference evidence="15 16" key="1">
    <citation type="submission" date="2011-04" db="EMBL/GenBank/DDBJ databases">
        <authorList>
            <person name="Harkins D.M."/>
            <person name="Madupu R."/>
            <person name="Durkin A.S."/>
            <person name="Torralba M."/>
            <person name="Methe B."/>
            <person name="Sutton G.G."/>
            <person name="Nelson K.E."/>
        </authorList>
    </citation>
    <scope>NUCLEOTIDE SEQUENCE [LARGE SCALE GENOMIC DNA]</scope>
    <source>
        <strain evidence="15 16">UPII 199-6</strain>
    </source>
</reference>
<dbReference type="EMBL" id="AFIJ01000035">
    <property type="protein sequence ID" value="EGL39638.1"/>
    <property type="molecule type" value="Genomic_DNA"/>
</dbReference>
<evidence type="ECO:0000259" key="14">
    <source>
        <dbReference type="PROSITE" id="PS51163"/>
    </source>
</evidence>
<evidence type="ECO:0000256" key="11">
    <source>
        <dbReference type="ARBA" id="ARBA00029774"/>
    </source>
</evidence>
<dbReference type="EC" id="2.7.7.87" evidence="3 13"/>
<evidence type="ECO:0000256" key="6">
    <source>
        <dbReference type="ARBA" id="ARBA00022679"/>
    </source>
</evidence>
<proteinExistence type="inferred from homology"/>
<dbReference type="InterPro" id="IPR017945">
    <property type="entry name" value="DHBP_synth_RibB-like_a/b_dom"/>
</dbReference>
<gene>
    <name evidence="15" type="ORF">HMPREF1039_1225</name>
</gene>
<dbReference type="InterPro" id="IPR050156">
    <property type="entry name" value="TC-AMP_synthase_SUA5"/>
</dbReference>
<evidence type="ECO:0000256" key="10">
    <source>
        <dbReference type="ARBA" id="ARBA00022840"/>
    </source>
</evidence>
<dbReference type="InterPro" id="IPR038385">
    <property type="entry name" value="Sua5/YwlC_C"/>
</dbReference>
<dbReference type="Pfam" id="PF01300">
    <property type="entry name" value="Sua5_yciO_yrdC"/>
    <property type="match status" value="1"/>
</dbReference>
<dbReference type="RefSeq" id="WP_007391451.1">
    <property type="nucleotide sequence ID" value="NZ_AFIJ01000035.1"/>
</dbReference>
<comment type="similarity">
    <text evidence="2 13">Belongs to the SUA5 family.</text>
</comment>
<evidence type="ECO:0000256" key="3">
    <source>
        <dbReference type="ARBA" id="ARBA00012584"/>
    </source>
</evidence>
<dbReference type="PIRSF" id="PIRSF004930">
    <property type="entry name" value="Tln_factor_SUA5"/>
    <property type="match status" value="1"/>
</dbReference>
<dbReference type="SUPFAM" id="SSF55821">
    <property type="entry name" value="YrdC/RibB"/>
    <property type="match status" value="1"/>
</dbReference>
<comment type="function">
    <text evidence="13">Required for the formation of a threonylcarbamoyl group on adenosine at position 37 (t(6)A37) in tRNAs that read codons beginning with adenine.</text>
</comment>
<evidence type="ECO:0000256" key="13">
    <source>
        <dbReference type="PIRNR" id="PIRNR004930"/>
    </source>
</evidence>
<protein>
    <recommendedName>
        <fullName evidence="4 13">Threonylcarbamoyl-AMP synthase</fullName>
        <shortName evidence="13">TC-AMP synthase</shortName>
        <ecNumber evidence="3 13">2.7.7.87</ecNumber>
    </recommendedName>
    <alternativeName>
        <fullName evidence="11 13">L-threonylcarbamoyladenylate synthase</fullName>
    </alternativeName>
</protein>
<dbReference type="Proteomes" id="UP000004018">
    <property type="component" value="Unassembled WGS sequence"/>
</dbReference>
<evidence type="ECO:0000313" key="15">
    <source>
        <dbReference type="EMBL" id="EGL39638.1"/>
    </source>
</evidence>
<comment type="subcellular location">
    <subcellularLocation>
        <location evidence="1 13">Cytoplasm</location>
    </subcellularLocation>
</comment>
<evidence type="ECO:0000256" key="1">
    <source>
        <dbReference type="ARBA" id="ARBA00004496"/>
    </source>
</evidence>
<sequence length="348" mass="36907">MKTELLKITDIEQQQELLRQAGACIRQGGLVVFPTETVYGLGANGLDETACRRIFEAKGRPSDNPLILTVADRQGAEQISDHISPLAEKLMARFWPGPLTLVLPRRSCVPDVATGGLDTVAVRCPDHDICRAFLQYAQVPVAGPSANLSTRPSPTTAAEALHDMDGRVQMIIDGGACHIGVESTIVECTAADEVTILRPGGITPEMLAEVAAKVVLDTHLVSGKGVPKAPGMKYRHYAPEAPVQAFVGSEQAVIEAVQTAYTEAKAAGKTVGFLLSREVATQVGAPHTFIWGHHGDAAALANKLYTGLLFFDKERVDLILAEGVQAVGLGLAVMNRLKKAAGGHVQAV</sequence>
<accession>A0ABP2L356</accession>
<keyword evidence="10 13" id="KW-0067">ATP-binding</keyword>
<dbReference type="PANTHER" id="PTHR17490:SF16">
    <property type="entry name" value="THREONYLCARBAMOYL-AMP SYNTHASE"/>
    <property type="match status" value="1"/>
</dbReference>
<name>A0ABP2L356_9FIRM</name>
<keyword evidence="5 13" id="KW-0963">Cytoplasm</keyword>
<dbReference type="InterPro" id="IPR010923">
    <property type="entry name" value="T(6)A37_SUA5"/>
</dbReference>
<dbReference type="PROSITE" id="PS51163">
    <property type="entry name" value="YRDC"/>
    <property type="match status" value="1"/>
</dbReference>
<dbReference type="InterPro" id="IPR006070">
    <property type="entry name" value="Sua5-like_dom"/>
</dbReference>
<evidence type="ECO:0000256" key="5">
    <source>
        <dbReference type="ARBA" id="ARBA00022490"/>
    </source>
</evidence>
<keyword evidence="7 13" id="KW-0819">tRNA processing</keyword>
<keyword evidence="6 13" id="KW-0808">Transferase</keyword>
<keyword evidence="16" id="KW-1185">Reference proteome</keyword>
<dbReference type="NCBIfam" id="TIGR00057">
    <property type="entry name" value="L-threonylcarbamoyladenylate synthase"/>
    <property type="match status" value="1"/>
</dbReference>